<dbReference type="AlphaFoldDB" id="A0A173MGG7"/>
<dbReference type="EMBL" id="FTOR01000016">
    <property type="protein sequence ID" value="SIT34462.1"/>
    <property type="molecule type" value="Genomic_DNA"/>
</dbReference>
<evidence type="ECO:0000313" key="1">
    <source>
        <dbReference type="EMBL" id="SIT34462.1"/>
    </source>
</evidence>
<name>A0A173MGG7_9BACT</name>
<dbReference type="OrthoDB" id="8910972at2"/>
<keyword evidence="2" id="KW-1185">Reference proteome</keyword>
<accession>A0A173MGG7</accession>
<dbReference type="KEGG" id="fln:FLA_2742"/>
<evidence type="ECO:0000313" key="2">
    <source>
        <dbReference type="Proteomes" id="UP000186917"/>
    </source>
</evidence>
<dbReference type="Proteomes" id="UP000186917">
    <property type="component" value="Unassembled WGS sequence"/>
</dbReference>
<dbReference type="RefSeq" id="WP_096510998.1">
    <property type="nucleotide sequence ID" value="NZ_AP017422.1"/>
</dbReference>
<proteinExistence type="predicted"/>
<sequence length="397" mass="45777">MKRTIFYSWQSDLPSNTNRSFIESCLKEAVDQLTITPGFSIEMNLDRDTKNIPGTPDILDSIFSKIAKCKIFVADVSIINTETEGRKCPNPNVLIELGYAARVLGWERVFCFFNTDYAKVEELPFDLRQRRPILYSLKNDPKAKVKKQLASIITNNVHQLFRSGRLFDVVDDYLKMKVDTEIIGVAVHLGRLLYGYTTPSPLELTTTLLKLSNEELTKALHLPDKLGFLAFKNFRIYEQKFRSLADTVISSIHHNREFAKPIIELMHFAGRFDSVNSPRELEDCFLPTGNMSNEYKIVPPSSLSPNPELPNRYIIGRKLDERHLQITDHGDFPYPFRIKNFLQLYTVNPKKLPVLISLYREFIDSANSWLELTNGEFILDTFHQFEFKTTAHDPNTV</sequence>
<evidence type="ECO:0008006" key="3">
    <source>
        <dbReference type="Google" id="ProtNLM"/>
    </source>
</evidence>
<organism evidence="1 2">
    <name type="scientific">Filimonas lacunae</name>
    <dbReference type="NCBI Taxonomy" id="477680"/>
    <lineage>
        <taxon>Bacteria</taxon>
        <taxon>Pseudomonadati</taxon>
        <taxon>Bacteroidota</taxon>
        <taxon>Chitinophagia</taxon>
        <taxon>Chitinophagales</taxon>
        <taxon>Chitinophagaceae</taxon>
        <taxon>Filimonas</taxon>
    </lineage>
</organism>
<reference evidence="2" key="1">
    <citation type="submission" date="2017-01" db="EMBL/GenBank/DDBJ databases">
        <authorList>
            <person name="Varghese N."/>
            <person name="Submissions S."/>
        </authorList>
    </citation>
    <scope>NUCLEOTIDE SEQUENCE [LARGE SCALE GENOMIC DNA]</scope>
    <source>
        <strain evidence="2">DSM 21054</strain>
    </source>
</reference>
<protein>
    <recommendedName>
        <fullName evidence="3">CD-NTase-associated protein 12/Pycsar effector protein TIR domain-containing protein</fullName>
    </recommendedName>
</protein>
<gene>
    <name evidence="1" type="ORF">SAMN05421788_11671</name>
</gene>